<dbReference type="PANTHER" id="PTHR19139">
    <property type="entry name" value="AQUAPORIN TRANSPORTER"/>
    <property type="match status" value="1"/>
</dbReference>
<feature type="transmembrane region" description="Helical" evidence="11">
    <location>
        <begin position="75"/>
        <end position="96"/>
    </location>
</feature>
<dbReference type="OrthoDB" id="3222at2759"/>
<feature type="region of interest" description="Disordered" evidence="10">
    <location>
        <begin position="267"/>
        <end position="331"/>
    </location>
</feature>
<keyword evidence="5" id="KW-0677">Repeat</keyword>
<dbReference type="InterPro" id="IPR023271">
    <property type="entry name" value="Aquaporin-like"/>
</dbReference>
<evidence type="ECO:0000313" key="13">
    <source>
        <dbReference type="Proteomes" id="UP000030651"/>
    </source>
</evidence>
<feature type="compositionally biased region" description="Basic and acidic residues" evidence="10">
    <location>
        <begin position="319"/>
        <end position="331"/>
    </location>
</feature>
<feature type="compositionally biased region" description="Low complexity" evidence="10">
    <location>
        <begin position="274"/>
        <end position="286"/>
    </location>
</feature>
<evidence type="ECO:0000256" key="6">
    <source>
        <dbReference type="ARBA" id="ARBA00022989"/>
    </source>
</evidence>
<protein>
    <recommendedName>
        <fullName evidence="14">Aquaporin-1</fullName>
    </recommendedName>
</protein>
<dbReference type="EMBL" id="KI912118">
    <property type="protein sequence ID" value="ETS75744.1"/>
    <property type="molecule type" value="Genomic_DNA"/>
</dbReference>
<dbReference type="STRING" id="1229662.W3WPN5"/>
<dbReference type="InterPro" id="IPR000425">
    <property type="entry name" value="MIP"/>
</dbReference>
<dbReference type="Gene3D" id="1.20.1080.10">
    <property type="entry name" value="Glycerol uptake facilitator protein"/>
    <property type="match status" value="1"/>
</dbReference>
<keyword evidence="6 11" id="KW-1133">Transmembrane helix</keyword>
<reference evidence="13" key="1">
    <citation type="journal article" date="2015" name="BMC Genomics">
        <title>Genomic and transcriptomic analysis of the endophytic fungus Pestalotiopsis fici reveals its lifestyle and high potential for synthesis of natural products.</title>
        <authorList>
            <person name="Wang X."/>
            <person name="Zhang X."/>
            <person name="Liu L."/>
            <person name="Xiang M."/>
            <person name="Wang W."/>
            <person name="Sun X."/>
            <person name="Che Y."/>
            <person name="Guo L."/>
            <person name="Liu G."/>
            <person name="Guo L."/>
            <person name="Wang C."/>
            <person name="Yin W.B."/>
            <person name="Stadler M."/>
            <person name="Zhang X."/>
            <person name="Liu X."/>
        </authorList>
    </citation>
    <scope>NUCLEOTIDE SEQUENCE [LARGE SCALE GENOMIC DNA]</scope>
    <source>
        <strain evidence="13">W106-1 / CGMCC3.15140</strain>
    </source>
</reference>
<dbReference type="RefSeq" id="XP_007839460.1">
    <property type="nucleotide sequence ID" value="XM_007841269.1"/>
</dbReference>
<dbReference type="Proteomes" id="UP000030651">
    <property type="component" value="Unassembled WGS sequence"/>
</dbReference>
<dbReference type="GO" id="GO:0005886">
    <property type="term" value="C:plasma membrane"/>
    <property type="evidence" value="ECO:0007669"/>
    <property type="project" value="TreeGrafter"/>
</dbReference>
<dbReference type="FunCoup" id="W3WPN5">
    <property type="interactions" value="257"/>
</dbReference>
<evidence type="ECO:0000256" key="9">
    <source>
        <dbReference type="RuleBase" id="RU000477"/>
    </source>
</evidence>
<evidence type="ECO:0000256" key="3">
    <source>
        <dbReference type="ARBA" id="ARBA00022448"/>
    </source>
</evidence>
<dbReference type="eggNOG" id="KOG0223">
    <property type="taxonomic scope" value="Eukaryota"/>
</dbReference>
<dbReference type="OMA" id="FKKKMFW"/>
<keyword evidence="3 9" id="KW-0813">Transport</keyword>
<keyword evidence="4 9" id="KW-0812">Transmembrane</keyword>
<feature type="transmembrane region" description="Helical" evidence="11">
    <location>
        <begin position="188"/>
        <end position="208"/>
    </location>
</feature>
<evidence type="ECO:0000256" key="2">
    <source>
        <dbReference type="ARBA" id="ARBA00006175"/>
    </source>
</evidence>
<feature type="transmembrane region" description="Helical" evidence="11">
    <location>
        <begin position="233"/>
        <end position="253"/>
    </location>
</feature>
<accession>W3WPN5</accession>
<dbReference type="HOGENOM" id="CLU_020019_1_7_1"/>
<dbReference type="InterPro" id="IPR034294">
    <property type="entry name" value="Aquaporin_transptr"/>
</dbReference>
<comment type="catalytic activity">
    <reaction evidence="8">
        <text>H2O(in) = H2O(out)</text>
        <dbReference type="Rhea" id="RHEA:29667"/>
        <dbReference type="ChEBI" id="CHEBI:15377"/>
    </reaction>
</comment>
<dbReference type="FunFam" id="1.20.1080.10:FF:000014">
    <property type="entry name" value="Aquaporin 1"/>
    <property type="match status" value="1"/>
</dbReference>
<organism evidence="12 13">
    <name type="scientific">Pestalotiopsis fici (strain W106-1 / CGMCC3.15140)</name>
    <dbReference type="NCBI Taxonomy" id="1229662"/>
    <lineage>
        <taxon>Eukaryota</taxon>
        <taxon>Fungi</taxon>
        <taxon>Dikarya</taxon>
        <taxon>Ascomycota</taxon>
        <taxon>Pezizomycotina</taxon>
        <taxon>Sordariomycetes</taxon>
        <taxon>Xylariomycetidae</taxon>
        <taxon>Amphisphaeriales</taxon>
        <taxon>Sporocadaceae</taxon>
        <taxon>Pestalotiopsis</taxon>
    </lineage>
</organism>
<comment type="subcellular location">
    <subcellularLocation>
        <location evidence="1">Membrane</location>
        <topology evidence="1">Multi-pass membrane protein</topology>
    </subcellularLocation>
</comment>
<keyword evidence="13" id="KW-1185">Reference proteome</keyword>
<feature type="transmembrane region" description="Helical" evidence="11">
    <location>
        <begin position="117"/>
        <end position="142"/>
    </location>
</feature>
<evidence type="ECO:0000256" key="8">
    <source>
        <dbReference type="ARBA" id="ARBA00034651"/>
    </source>
</evidence>
<name>W3WPN5_PESFW</name>
<evidence type="ECO:0000256" key="1">
    <source>
        <dbReference type="ARBA" id="ARBA00004141"/>
    </source>
</evidence>
<dbReference type="PRINTS" id="PR00783">
    <property type="entry name" value="MINTRINSICP"/>
</dbReference>
<dbReference type="SUPFAM" id="SSF81338">
    <property type="entry name" value="Aquaporin-like"/>
    <property type="match status" value="1"/>
</dbReference>
<dbReference type="GeneID" id="19277701"/>
<dbReference type="InParanoid" id="W3WPN5"/>
<comment type="similarity">
    <text evidence="2 9">Belongs to the MIP/aquaporin (TC 1.A.8) family.</text>
</comment>
<dbReference type="Pfam" id="PF00230">
    <property type="entry name" value="MIP"/>
    <property type="match status" value="1"/>
</dbReference>
<evidence type="ECO:0000256" key="7">
    <source>
        <dbReference type="ARBA" id="ARBA00023136"/>
    </source>
</evidence>
<evidence type="ECO:0000313" key="12">
    <source>
        <dbReference type="EMBL" id="ETS75744.1"/>
    </source>
</evidence>
<feature type="compositionally biased region" description="Basic and acidic residues" evidence="10">
    <location>
        <begin position="287"/>
        <end position="298"/>
    </location>
</feature>
<keyword evidence="7 11" id="KW-0472">Membrane</keyword>
<feature type="transmembrane region" description="Helical" evidence="11">
    <location>
        <begin position="162"/>
        <end position="181"/>
    </location>
</feature>
<dbReference type="AlphaFoldDB" id="W3WPN5"/>
<dbReference type="GO" id="GO:0015250">
    <property type="term" value="F:water channel activity"/>
    <property type="evidence" value="ECO:0007669"/>
    <property type="project" value="TreeGrafter"/>
</dbReference>
<sequence length="331" mass="34241">MSNDMRMRLLKSNHPANQGSRRGILKSLPVRSKNHIVAAGSEFIGTFLFLFFAFAGAQTANTAPGGDGPADPARLLFIALSFGISLAVNVWVFFRVSGGLFNPAVSLAMVLAGAMDAARAVLVVPAQLLGGVAAAAVVGALLPGPLAVGTALGAGISVGRALVLEMLLTAELVLTIFMLAAEKHRGTFMAPVGIGLSLFVAHLAGVYYTGASLNPARSLGPAVVTGHFPSEHWIYWIGPILGSLLASLVYLLVKAVDYTTVNPAQDAAGGGGDDNNNNNNNNNNNASREEGHASHDIDEGGPSRTDATGSKGRAYEQSPRLEDGEGSRATQ</sequence>
<proteinExistence type="inferred from homology"/>
<dbReference type="PANTHER" id="PTHR19139:SF199">
    <property type="entry name" value="MIP17260P"/>
    <property type="match status" value="1"/>
</dbReference>
<gene>
    <name evidence="12" type="ORF">PFICI_12688</name>
</gene>
<feature type="transmembrane region" description="Helical" evidence="11">
    <location>
        <begin position="36"/>
        <end position="55"/>
    </location>
</feature>
<dbReference type="KEGG" id="pfy:PFICI_12688"/>
<evidence type="ECO:0000256" key="10">
    <source>
        <dbReference type="SAM" id="MobiDB-lite"/>
    </source>
</evidence>
<evidence type="ECO:0008006" key="14">
    <source>
        <dbReference type="Google" id="ProtNLM"/>
    </source>
</evidence>
<evidence type="ECO:0000256" key="5">
    <source>
        <dbReference type="ARBA" id="ARBA00022737"/>
    </source>
</evidence>
<evidence type="ECO:0000256" key="4">
    <source>
        <dbReference type="ARBA" id="ARBA00022692"/>
    </source>
</evidence>
<evidence type="ECO:0000256" key="11">
    <source>
        <dbReference type="SAM" id="Phobius"/>
    </source>
</evidence>